<dbReference type="Pfam" id="PF17784">
    <property type="entry name" value="Sulfotransfer_4"/>
    <property type="match status" value="1"/>
</dbReference>
<gene>
    <name evidence="2" type="ORF">QYS62_008023</name>
</gene>
<reference evidence="2 3" key="1">
    <citation type="submission" date="2024-04" db="EMBL/GenBank/DDBJ databases">
        <title>Complete genome sequence of Fusarium acuminatum.</title>
        <authorList>
            <person name="Lan B."/>
        </authorList>
    </citation>
    <scope>NUCLEOTIDE SEQUENCE [LARGE SCALE GENOMIC DNA]</scope>
    <source>
        <strain evidence="2">1A</strain>
    </source>
</reference>
<evidence type="ECO:0000313" key="3">
    <source>
        <dbReference type="Proteomes" id="UP001489902"/>
    </source>
</evidence>
<dbReference type="InterPro" id="IPR027417">
    <property type="entry name" value="P-loop_NTPase"/>
</dbReference>
<organism evidence="2 3">
    <name type="scientific">Fusarium acuminatum</name>
    <dbReference type="NCBI Taxonomy" id="5515"/>
    <lineage>
        <taxon>Eukaryota</taxon>
        <taxon>Fungi</taxon>
        <taxon>Dikarya</taxon>
        <taxon>Ascomycota</taxon>
        <taxon>Pezizomycotina</taxon>
        <taxon>Sordariomycetes</taxon>
        <taxon>Hypocreomycetidae</taxon>
        <taxon>Hypocreales</taxon>
        <taxon>Nectriaceae</taxon>
        <taxon>Fusarium</taxon>
        <taxon>Fusarium tricinctum species complex</taxon>
    </lineage>
</organism>
<keyword evidence="1" id="KW-0472">Membrane</keyword>
<keyword evidence="1" id="KW-0812">Transmembrane</keyword>
<evidence type="ECO:0000313" key="2">
    <source>
        <dbReference type="EMBL" id="WZH46900.1"/>
    </source>
</evidence>
<dbReference type="InterPro" id="IPR040632">
    <property type="entry name" value="Sulfotransfer_4"/>
</dbReference>
<evidence type="ECO:0000256" key="1">
    <source>
        <dbReference type="SAM" id="Phobius"/>
    </source>
</evidence>
<dbReference type="SUPFAM" id="SSF52540">
    <property type="entry name" value="P-loop containing nucleoside triphosphate hydrolases"/>
    <property type="match status" value="1"/>
</dbReference>
<keyword evidence="3" id="KW-1185">Reference proteome</keyword>
<dbReference type="EMBL" id="CP151263">
    <property type="protein sequence ID" value="WZH46900.1"/>
    <property type="molecule type" value="Genomic_DNA"/>
</dbReference>
<dbReference type="GO" id="GO:0016787">
    <property type="term" value="F:hydrolase activity"/>
    <property type="evidence" value="ECO:0007669"/>
    <property type="project" value="UniProtKB-KW"/>
</dbReference>
<keyword evidence="1" id="KW-1133">Transmembrane helix</keyword>
<accession>A0ABZ2X335</accession>
<name>A0ABZ2X335_9HYPO</name>
<feature type="transmembrane region" description="Helical" evidence="1">
    <location>
        <begin position="245"/>
        <end position="263"/>
    </location>
</feature>
<dbReference type="PANTHER" id="PTHR36978:SF3">
    <property type="entry name" value="P-LOOP CONTAINING NUCLEOSIDE TRIPHOSPHATE HYDROLASE PROTEIN"/>
    <property type="match status" value="1"/>
</dbReference>
<keyword evidence="2" id="KW-0378">Hydrolase</keyword>
<dbReference type="PANTHER" id="PTHR36978">
    <property type="entry name" value="P-LOOP CONTAINING NUCLEOTIDE TRIPHOSPHATE HYDROLASE"/>
    <property type="match status" value="1"/>
</dbReference>
<sequence length="264" mass="29157">MGGVASVPTDRTRSLRVIGAGYSRTGTLSMAMALEELLDGPVMHGGSQLLGREDAYVKLWSNIFAARHDRPRLMKLLKEATAGFVAITDAPGNCFVEELMEIYPDALVVCVTRDREKWWASWEAVTKEAGAGFLNMLMAPVPGKRWYPTLVAQFSEQYDLKSFLRGLPLIQGIGKKNARLDEHNEYVRQVTPASKFNMVELGQGWAPLCKILDLPVPSKPFPQANDADAVKGLELKIFREAAGRWLLVLGLPLALAAGVWKYVV</sequence>
<protein>
    <submittedName>
        <fullName evidence="2">P-loop containing nucleoside triphosphate hydrolase</fullName>
    </submittedName>
</protein>
<proteinExistence type="predicted"/>
<dbReference type="Proteomes" id="UP001489902">
    <property type="component" value="Chromosome 4"/>
</dbReference>
<dbReference type="Gene3D" id="3.40.50.300">
    <property type="entry name" value="P-loop containing nucleotide triphosphate hydrolases"/>
    <property type="match status" value="1"/>
</dbReference>